<dbReference type="PANTHER" id="PTHR37813">
    <property type="entry name" value="FELS-2 PROPHAGE PROTEIN"/>
    <property type="match status" value="1"/>
</dbReference>
<evidence type="ECO:0000256" key="1">
    <source>
        <dbReference type="ARBA" id="ARBA00022465"/>
    </source>
</evidence>
<feature type="region of interest" description="Disordered" evidence="3">
    <location>
        <begin position="1"/>
        <end position="42"/>
    </location>
</feature>
<proteinExistence type="predicted"/>
<accession>A0A8S5UW97</accession>
<keyword evidence="1" id="KW-1245">Viral tail assembly</keyword>
<evidence type="ECO:0000313" key="5">
    <source>
        <dbReference type="EMBL" id="DAF98666.1"/>
    </source>
</evidence>
<reference evidence="5" key="1">
    <citation type="journal article" date="2021" name="Proc. Natl. Acad. Sci. U.S.A.">
        <title>A Catalog of Tens of Thousands of Viruses from Human Metagenomes Reveals Hidden Associations with Chronic Diseases.</title>
        <authorList>
            <person name="Tisza M.J."/>
            <person name="Buck C.B."/>
        </authorList>
    </citation>
    <scope>NUCLEOTIDE SEQUENCE</scope>
    <source>
        <strain evidence="5">CtgaU3</strain>
    </source>
</reference>
<sequence length="1084" mass="111976">MQQASDSTKAAATAMQEAGGAAEGAGQKMGNASETGKSGLAGLADSARQNGAAWTTLGTTVAGAGAGLLGIAGIAGNMAANFDASMSSVQAATHSSSEEMSQLREAAIQAGADTAFSATEAASGIEELAKAGVSTKDILAGGLSGALDLAAAGEISVSEAAETAATAMVQFNLSGDKVTHVADLLAAGAGKAQGGVHDMAYALKQSGLVASQAGLSIEETTGSIAAFASAGLIGQDAGTSFKTMLQRLENPSKGAKNAMDDLGIHIYDAQGHFIGITAVAEQLRSGMKDLGEEERNTAMSTIFGSDAIRAANVLYNEGGEGIQGWIDKVNDAGYAAETARLKQDNLKGDIEKLGGSWETAMIKIGSSSQAPVRSVVQHITSLVDKLGELGSGTQSMIFNFAAFGGAALTAVGGLMVMAPKIVEIRDAMTTLNWTAAGMKGKLAEVATGMTTFGRAGRMMITAAMIEGVKHYGDTVRRTGVSVDEMTTVLEHGGSVLNNLDFDRGKYSIQEYSQALADISRPGVWNGIEQHVASFVDGITGAFGADTRSDLQRTKDALETTGKALSGLSTDQAVSAFKQLASEMTNGTNKSMIDLINSMPDYKAHLNEVAKQAGLTADDNTRLALALGQIDPNAQQAAGGTSQLDAAIRKAKEGTDQIVPSLEEVVKGIKTYGDTVIANSNADIKFQEALKNVNDAVRENGATLDITTEKGRKNQSALNDLASATFAQVQAAQAAGAGQDELQEKMQTGRDAFISAAESMGLTEDEAVELADKYGLIPEKVTTEVTADTSQATEAANGATAEIDGMTGTISISGDAASADYTLTVTADSINGTTGVVEIDADNDQGLAGLQETVQTIDNSDGTVSILGDATGARWEKDSVHTEIDNTTGTVTISGNDQASGKVRTVKYNIDQLHDKEISITTRIKQIFTSVGHWIGDHVPKGSWLRSEGGPITPIRGYANAGAVYGPGGPKDDWIPAWLSNGEHVLTAAEVIAAGGQDAVYRLRKMIRDGEIRQYMDARRFADGGAAGATAPTIAGGGGVSMKQLRKAMDGMRLELTVDGRTTLATRMKSVADGRIVIANRMMGG</sequence>
<feature type="compositionally biased region" description="Low complexity" evidence="3">
    <location>
        <begin position="8"/>
        <end position="30"/>
    </location>
</feature>
<keyword evidence="2" id="KW-1188">Viral release from host cell</keyword>
<evidence type="ECO:0000256" key="3">
    <source>
        <dbReference type="SAM" id="MobiDB-lite"/>
    </source>
</evidence>
<dbReference type="Pfam" id="PF10145">
    <property type="entry name" value="PhageMin_Tail"/>
    <property type="match status" value="1"/>
</dbReference>
<organism evidence="5">
    <name type="scientific">Siphoviridae sp. ctgaU3</name>
    <dbReference type="NCBI Taxonomy" id="2825609"/>
    <lineage>
        <taxon>Viruses</taxon>
        <taxon>Duplodnaviria</taxon>
        <taxon>Heunggongvirae</taxon>
        <taxon>Uroviricota</taxon>
        <taxon>Caudoviricetes</taxon>
    </lineage>
</organism>
<protein>
    <submittedName>
        <fullName evidence="5">Minor tail protein</fullName>
    </submittedName>
</protein>
<dbReference type="InterPro" id="IPR010090">
    <property type="entry name" value="Phage_tape_meas"/>
</dbReference>
<feature type="domain" description="Phage tail tape measure protein" evidence="4">
    <location>
        <begin position="104"/>
        <end position="304"/>
    </location>
</feature>
<evidence type="ECO:0000256" key="2">
    <source>
        <dbReference type="ARBA" id="ARBA00022612"/>
    </source>
</evidence>
<name>A0A8S5UW97_9CAUD</name>
<evidence type="ECO:0000259" key="4">
    <source>
        <dbReference type="Pfam" id="PF10145"/>
    </source>
</evidence>
<dbReference type="PANTHER" id="PTHR37813:SF1">
    <property type="entry name" value="FELS-2 PROPHAGE PROTEIN"/>
    <property type="match status" value="1"/>
</dbReference>
<dbReference type="GO" id="GO:0098003">
    <property type="term" value="P:viral tail assembly"/>
    <property type="evidence" value="ECO:0007669"/>
    <property type="project" value="UniProtKB-KW"/>
</dbReference>
<dbReference type="EMBL" id="BK016153">
    <property type="protein sequence ID" value="DAF98666.1"/>
    <property type="molecule type" value="Genomic_DNA"/>
</dbReference>
<dbReference type="NCBIfam" id="TIGR01760">
    <property type="entry name" value="tape_meas_TP901"/>
    <property type="match status" value="1"/>
</dbReference>